<dbReference type="Pfam" id="PF13692">
    <property type="entry name" value="Glyco_trans_1_4"/>
    <property type="match status" value="1"/>
</dbReference>
<dbReference type="RefSeq" id="WP_261968830.1">
    <property type="nucleotide sequence ID" value="NZ_JAHHZF010000005.1"/>
</dbReference>
<accession>A0A947GDF1</accession>
<gene>
    <name evidence="2" type="ORF">KL771_12205</name>
</gene>
<dbReference type="AlphaFoldDB" id="A0A947GDF1"/>
<sequence>MTKILIVTDAWRPQINGVVRTLERLSEEIRRFGIEVDLLTPAEFPTLPCPTYPEIRLALTGINRVRRRIEAARPDYVHIATEGPLGLMTAKVVNGHGPGFTTSYHTRFPEYLSARLPVPQSWSYAWLKRFHNRGLACMVATESLRRDLEARGFNNLSIWSRGVDQGLFRPRAERVLDLPRPIFMNVGRVSVEKNLEAFLDLDLPGSKVIVGDGPVLGSLKKRYPDVHFLGTHTGEDLALLYAAADVFVFPSLTDTFGNVLIEALACGVPVAAYPVMGPVDVIGDTGSGVLSNDLQEACIAALDIPREAALARAADFTWERATQQFVDTIEQAQRRRRTVRAA</sequence>
<feature type="domain" description="Glycosyltransferase subfamily 4-like N-terminal" evidence="1">
    <location>
        <begin position="15"/>
        <end position="164"/>
    </location>
</feature>
<name>A0A947GDF1_9HYPH</name>
<dbReference type="EMBL" id="JAHHZF010000005">
    <property type="protein sequence ID" value="MBT9290226.1"/>
    <property type="molecule type" value="Genomic_DNA"/>
</dbReference>
<keyword evidence="3" id="KW-1185">Reference proteome</keyword>
<dbReference type="SUPFAM" id="SSF53756">
    <property type="entry name" value="UDP-Glycosyltransferase/glycogen phosphorylase"/>
    <property type="match status" value="1"/>
</dbReference>
<comment type="caution">
    <text evidence="2">The sequence shown here is derived from an EMBL/GenBank/DDBJ whole genome shotgun (WGS) entry which is preliminary data.</text>
</comment>
<dbReference type="GO" id="GO:0016757">
    <property type="term" value="F:glycosyltransferase activity"/>
    <property type="evidence" value="ECO:0007669"/>
    <property type="project" value="TreeGrafter"/>
</dbReference>
<evidence type="ECO:0000313" key="3">
    <source>
        <dbReference type="Proteomes" id="UP000766595"/>
    </source>
</evidence>
<dbReference type="Proteomes" id="UP000766595">
    <property type="component" value="Unassembled WGS sequence"/>
</dbReference>
<evidence type="ECO:0000313" key="2">
    <source>
        <dbReference type="EMBL" id="MBT9290226.1"/>
    </source>
</evidence>
<reference evidence="2 3" key="1">
    <citation type="submission" date="2021-06" db="EMBL/GenBank/DDBJ databases">
        <authorList>
            <person name="Grouzdev D.S."/>
            <person name="Koziaeva V."/>
        </authorList>
    </citation>
    <scope>NUCLEOTIDE SEQUENCE [LARGE SCALE GENOMIC DNA]</scope>
    <source>
        <strain evidence="2 3">22</strain>
    </source>
</reference>
<proteinExistence type="predicted"/>
<evidence type="ECO:0000259" key="1">
    <source>
        <dbReference type="Pfam" id="PF13439"/>
    </source>
</evidence>
<dbReference type="InterPro" id="IPR050194">
    <property type="entry name" value="Glycosyltransferase_grp1"/>
</dbReference>
<dbReference type="CDD" id="cd03814">
    <property type="entry name" value="GT4-like"/>
    <property type="match status" value="1"/>
</dbReference>
<protein>
    <submittedName>
        <fullName evidence="2">Glycosyltransferase family 1 protein</fullName>
    </submittedName>
</protein>
<organism evidence="2 3">
    <name type="scientific">Prosthecodimorpha staleyi</name>
    <dbReference type="NCBI Taxonomy" id="2840188"/>
    <lineage>
        <taxon>Bacteria</taxon>
        <taxon>Pseudomonadati</taxon>
        <taxon>Pseudomonadota</taxon>
        <taxon>Alphaproteobacteria</taxon>
        <taxon>Hyphomicrobiales</taxon>
        <taxon>Ancalomicrobiaceae</taxon>
        <taxon>Prosthecodimorpha</taxon>
    </lineage>
</organism>
<dbReference type="PANTHER" id="PTHR45947:SF3">
    <property type="entry name" value="SULFOQUINOVOSYL TRANSFERASE SQD2"/>
    <property type="match status" value="1"/>
</dbReference>
<dbReference type="Pfam" id="PF13439">
    <property type="entry name" value="Glyco_transf_4"/>
    <property type="match status" value="1"/>
</dbReference>
<dbReference type="Gene3D" id="3.40.50.2000">
    <property type="entry name" value="Glycogen Phosphorylase B"/>
    <property type="match status" value="2"/>
</dbReference>
<dbReference type="PANTHER" id="PTHR45947">
    <property type="entry name" value="SULFOQUINOVOSYL TRANSFERASE SQD2"/>
    <property type="match status" value="1"/>
</dbReference>
<dbReference type="InterPro" id="IPR028098">
    <property type="entry name" value="Glyco_trans_4-like_N"/>
</dbReference>